<evidence type="ECO:0000313" key="1">
    <source>
        <dbReference type="EMBL" id="MTD95390.1"/>
    </source>
</evidence>
<protein>
    <submittedName>
        <fullName evidence="1">Uncharacterized protein</fullName>
    </submittedName>
</protein>
<dbReference type="Proteomes" id="UP000440694">
    <property type="component" value="Unassembled WGS sequence"/>
</dbReference>
<dbReference type="RefSeq" id="WP_154739941.1">
    <property type="nucleotide sequence ID" value="NZ_WMBQ01000002.1"/>
</dbReference>
<proteinExistence type="predicted"/>
<dbReference type="AlphaFoldDB" id="A0A6I3KNB4"/>
<sequence>MAHSVEVNITGHPLSREENGIVFVVNDGEGKFGELTISKGGVRWRPRGKHQPHFMTWAAFDRSMRDARKD</sequence>
<accession>A0A6I3KNB4</accession>
<gene>
    <name evidence="1" type="ORF">GIW81_13705</name>
</gene>
<comment type="caution">
    <text evidence="1">The sequence shown here is derived from an EMBL/GenBank/DDBJ whole genome shotgun (WGS) entry which is preliminary data.</text>
</comment>
<keyword evidence="2" id="KW-1185">Reference proteome</keyword>
<organism evidence="1 2">
    <name type="scientific">Hyphomicrobium album</name>
    <dbReference type="NCBI Taxonomy" id="2665159"/>
    <lineage>
        <taxon>Bacteria</taxon>
        <taxon>Pseudomonadati</taxon>
        <taxon>Pseudomonadota</taxon>
        <taxon>Alphaproteobacteria</taxon>
        <taxon>Hyphomicrobiales</taxon>
        <taxon>Hyphomicrobiaceae</taxon>
        <taxon>Hyphomicrobium</taxon>
    </lineage>
</organism>
<name>A0A6I3KNB4_9HYPH</name>
<dbReference type="EMBL" id="WMBQ01000002">
    <property type="protein sequence ID" value="MTD95390.1"/>
    <property type="molecule type" value="Genomic_DNA"/>
</dbReference>
<reference evidence="1 2" key="1">
    <citation type="submission" date="2019-11" db="EMBL/GenBank/DDBJ databases">
        <title>Identification of a novel strain.</title>
        <authorList>
            <person name="Xu Q."/>
            <person name="Wang G."/>
        </authorList>
    </citation>
    <scope>NUCLEOTIDE SEQUENCE [LARGE SCALE GENOMIC DNA]</scope>
    <source>
        <strain evidence="2">xq</strain>
    </source>
</reference>
<evidence type="ECO:0000313" key="2">
    <source>
        <dbReference type="Proteomes" id="UP000440694"/>
    </source>
</evidence>